<dbReference type="AlphaFoldDB" id="A0A8T0WWK3"/>
<feature type="region of interest" description="Disordered" evidence="1">
    <location>
        <begin position="1"/>
        <end position="113"/>
    </location>
</feature>
<accession>A0A8T0WWK3</accession>
<gene>
    <name evidence="2" type="ORF">PVAP13_1NG300819</name>
</gene>
<name>A0A8T0WWK3_PANVG</name>
<feature type="compositionally biased region" description="Low complexity" evidence="1">
    <location>
        <begin position="47"/>
        <end position="58"/>
    </location>
</feature>
<organism evidence="2 3">
    <name type="scientific">Panicum virgatum</name>
    <name type="common">Blackwell switchgrass</name>
    <dbReference type="NCBI Taxonomy" id="38727"/>
    <lineage>
        <taxon>Eukaryota</taxon>
        <taxon>Viridiplantae</taxon>
        <taxon>Streptophyta</taxon>
        <taxon>Embryophyta</taxon>
        <taxon>Tracheophyta</taxon>
        <taxon>Spermatophyta</taxon>
        <taxon>Magnoliopsida</taxon>
        <taxon>Liliopsida</taxon>
        <taxon>Poales</taxon>
        <taxon>Poaceae</taxon>
        <taxon>PACMAD clade</taxon>
        <taxon>Panicoideae</taxon>
        <taxon>Panicodae</taxon>
        <taxon>Paniceae</taxon>
        <taxon>Panicinae</taxon>
        <taxon>Panicum</taxon>
        <taxon>Panicum sect. Hiantes</taxon>
    </lineage>
</organism>
<dbReference type="EMBL" id="CM029038">
    <property type="protein sequence ID" value="KAG2651645.1"/>
    <property type="molecule type" value="Genomic_DNA"/>
</dbReference>
<reference evidence="2 3" key="1">
    <citation type="submission" date="2020-05" db="EMBL/GenBank/DDBJ databases">
        <title>WGS assembly of Panicum virgatum.</title>
        <authorList>
            <person name="Lovell J.T."/>
            <person name="Jenkins J."/>
            <person name="Shu S."/>
            <person name="Juenger T.E."/>
            <person name="Schmutz J."/>
        </authorList>
    </citation>
    <scope>NUCLEOTIDE SEQUENCE [LARGE SCALE GENOMIC DNA]</scope>
    <source>
        <strain evidence="3">cv. AP13</strain>
    </source>
</reference>
<dbReference type="Proteomes" id="UP000823388">
    <property type="component" value="Chromosome 1N"/>
</dbReference>
<comment type="caution">
    <text evidence="2">The sequence shown here is derived from an EMBL/GenBank/DDBJ whole genome shotgun (WGS) entry which is preliminary data.</text>
</comment>
<keyword evidence="3" id="KW-1185">Reference proteome</keyword>
<sequence length="113" mass="11713">MSLISFRRRRRNRSILNAHGTPATLHGPPPHRRPCTALPRTGDARSARPTAPARPASTCDGHPAPSPQPSPTSADALRGPPLTGDGRPPPTGATAPAGHHGQRAGLPKAISLQ</sequence>
<evidence type="ECO:0000313" key="2">
    <source>
        <dbReference type="EMBL" id="KAG2651645.1"/>
    </source>
</evidence>
<protein>
    <submittedName>
        <fullName evidence="2">Uncharacterized protein</fullName>
    </submittedName>
</protein>
<proteinExistence type="predicted"/>
<evidence type="ECO:0000313" key="3">
    <source>
        <dbReference type="Proteomes" id="UP000823388"/>
    </source>
</evidence>
<feature type="compositionally biased region" description="Basic residues" evidence="1">
    <location>
        <begin position="1"/>
        <end position="13"/>
    </location>
</feature>
<evidence type="ECO:0000256" key="1">
    <source>
        <dbReference type="SAM" id="MobiDB-lite"/>
    </source>
</evidence>